<comment type="caution">
    <text evidence="1">The sequence shown here is derived from an EMBL/GenBank/DDBJ whole genome shotgun (WGS) entry which is preliminary data.</text>
</comment>
<name>A0A645IXM2_9ZZZZ</name>
<evidence type="ECO:0000313" key="1">
    <source>
        <dbReference type="EMBL" id="MPN51953.1"/>
    </source>
</evidence>
<dbReference type="AlphaFoldDB" id="A0A645IXM2"/>
<accession>A0A645IXM2</accession>
<reference evidence="1" key="1">
    <citation type="submission" date="2019-08" db="EMBL/GenBank/DDBJ databases">
        <authorList>
            <person name="Kucharzyk K."/>
            <person name="Murdoch R.W."/>
            <person name="Higgins S."/>
            <person name="Loffler F."/>
        </authorList>
    </citation>
    <scope>NUCLEOTIDE SEQUENCE</scope>
</reference>
<protein>
    <submittedName>
        <fullName evidence="1">Uncharacterized protein</fullName>
    </submittedName>
</protein>
<sequence length="106" mass="11924">MRDFFNAAGEQGREEYVPVSLIAVEKQLRRHGGAAPRFAADHHAGEVRQGQQGHMVRTAPKLQQLSRLHGRFHLLHRDGNGFFAIGRSGRLLPEAKPLDELGKFQF</sequence>
<dbReference type="EMBL" id="VSSQ01117583">
    <property type="protein sequence ID" value="MPN51953.1"/>
    <property type="molecule type" value="Genomic_DNA"/>
</dbReference>
<organism evidence="1">
    <name type="scientific">bioreactor metagenome</name>
    <dbReference type="NCBI Taxonomy" id="1076179"/>
    <lineage>
        <taxon>unclassified sequences</taxon>
        <taxon>metagenomes</taxon>
        <taxon>ecological metagenomes</taxon>
    </lineage>
</organism>
<proteinExistence type="predicted"/>
<gene>
    <name evidence="1" type="ORF">SDC9_199604</name>
</gene>